<reference evidence="1" key="1">
    <citation type="submission" date="2023-06" db="EMBL/GenBank/DDBJ databases">
        <title>Genomic of Agaribacillus aureum.</title>
        <authorList>
            <person name="Wang G."/>
        </authorList>
    </citation>
    <scope>NUCLEOTIDE SEQUENCE</scope>
    <source>
        <strain evidence="1">BMA12</strain>
    </source>
</reference>
<gene>
    <name evidence="1" type="ORF">QQ020_04440</name>
</gene>
<dbReference type="RefSeq" id="WP_346756616.1">
    <property type="nucleotide sequence ID" value="NZ_JAUJEB010000001.1"/>
</dbReference>
<name>A0ABT8L4A0_9BACT</name>
<dbReference type="Proteomes" id="UP001172083">
    <property type="component" value="Unassembled WGS sequence"/>
</dbReference>
<protein>
    <submittedName>
        <fullName evidence="1">DUF4270 family protein</fullName>
    </submittedName>
</protein>
<keyword evidence="2" id="KW-1185">Reference proteome</keyword>
<sequence length="441" mass="50120">MFKENMRIDCLFLLIVVTAMTACTEEPNTIDSDFFNEESFEITFVDTLELITSTVQFDSLPTSHTGRLLFGYGEDEKLGKIKSTVFFNVGLDSTYELDQSISVYDSITLFLEFDGYYYYDTLQPQGYSLYGLKEELQFREETGLLYNTSYSELPPASYLEDSLLGSLSVRPRPSRDEGVEVRLSDEMGEALIQLAFEGSEIMSDASEFSEYFNGFVLVPDSLQSNSIVGFTPTSQLRLYYQDKSSIPSQQKYLEFSIGTKPYFSQITYDRTNTKLGELITLEEELDSDVTDNELYIQSGVGLGLKVMIPNIKDLIFSSDDFFISSAILTLRPVNNSFDGGTPLPRDVITYIIDEDNEILGSLEQQLLFQEDLELGRDTKYEANVVSFIKSQIQIDEFNENALLLTPPDSIFRSTVDRVYMGDPESSYQMELRVLYISLIED</sequence>
<accession>A0ABT8L4A0</accession>
<dbReference type="EMBL" id="JAUJEB010000001">
    <property type="protein sequence ID" value="MDN5211281.1"/>
    <property type="molecule type" value="Genomic_DNA"/>
</dbReference>
<dbReference type="InterPro" id="IPR025366">
    <property type="entry name" value="DUF4270"/>
</dbReference>
<dbReference type="PROSITE" id="PS51257">
    <property type="entry name" value="PROKAR_LIPOPROTEIN"/>
    <property type="match status" value="1"/>
</dbReference>
<proteinExistence type="predicted"/>
<dbReference type="Pfam" id="PF14092">
    <property type="entry name" value="DUF4270"/>
    <property type="match status" value="1"/>
</dbReference>
<evidence type="ECO:0000313" key="1">
    <source>
        <dbReference type="EMBL" id="MDN5211281.1"/>
    </source>
</evidence>
<evidence type="ECO:0000313" key="2">
    <source>
        <dbReference type="Proteomes" id="UP001172083"/>
    </source>
</evidence>
<comment type="caution">
    <text evidence="1">The sequence shown here is derived from an EMBL/GenBank/DDBJ whole genome shotgun (WGS) entry which is preliminary data.</text>
</comment>
<organism evidence="1 2">
    <name type="scientific">Agaribacillus aureus</name>
    <dbReference type="NCBI Taxonomy" id="3051825"/>
    <lineage>
        <taxon>Bacteria</taxon>
        <taxon>Pseudomonadati</taxon>
        <taxon>Bacteroidota</taxon>
        <taxon>Cytophagia</taxon>
        <taxon>Cytophagales</taxon>
        <taxon>Splendidivirgaceae</taxon>
        <taxon>Agaribacillus</taxon>
    </lineage>
</organism>